<dbReference type="AlphaFoldDB" id="A0A1F7UR04"/>
<sequence>MVIGITGTTGAGKDTIADYLKTLGFAYHSLSDIIRDECAKKNIPLDRDNLIAMGNELRGKLGPGVLGKLTAEKIQNLGETKAIAVSIRNPAEVAELKKMPGFFLISVDAPIDIRYNRIKTRGRIEDSVTFEKFKAQEETELAGSANQQQLNNVMTLADFRIKNDETFENLHRRVDEILKKT</sequence>
<gene>
    <name evidence="1" type="ORF">A3B21_01895</name>
</gene>
<dbReference type="Gene3D" id="3.40.50.300">
    <property type="entry name" value="P-loop containing nucleotide triphosphate hydrolases"/>
    <property type="match status" value="1"/>
</dbReference>
<dbReference type="InterPro" id="IPR027417">
    <property type="entry name" value="P-loop_NTPase"/>
</dbReference>
<dbReference type="EMBL" id="MGEJ01000014">
    <property type="protein sequence ID" value="OGL80107.1"/>
    <property type="molecule type" value="Genomic_DNA"/>
</dbReference>
<evidence type="ECO:0000313" key="1">
    <source>
        <dbReference type="EMBL" id="OGL80107.1"/>
    </source>
</evidence>
<dbReference type="PANTHER" id="PTHR41930:SF1">
    <property type="entry name" value="DEPHOSPHO-COA KINASE"/>
    <property type="match status" value="1"/>
</dbReference>
<dbReference type="Proteomes" id="UP000176897">
    <property type="component" value="Unassembled WGS sequence"/>
</dbReference>
<dbReference type="SUPFAM" id="SSF52540">
    <property type="entry name" value="P-loop containing nucleoside triphosphate hydrolases"/>
    <property type="match status" value="1"/>
</dbReference>
<dbReference type="STRING" id="1802401.A3B21_01895"/>
<reference evidence="1 2" key="1">
    <citation type="journal article" date="2016" name="Nat. Commun.">
        <title>Thousands of microbial genomes shed light on interconnected biogeochemical processes in an aquifer system.</title>
        <authorList>
            <person name="Anantharaman K."/>
            <person name="Brown C.T."/>
            <person name="Hug L.A."/>
            <person name="Sharon I."/>
            <person name="Castelle C.J."/>
            <person name="Probst A.J."/>
            <person name="Thomas B.C."/>
            <person name="Singh A."/>
            <person name="Wilkins M.J."/>
            <person name="Karaoz U."/>
            <person name="Brodie E.L."/>
            <person name="Williams K.H."/>
            <person name="Hubbard S.S."/>
            <person name="Banfield J.F."/>
        </authorList>
    </citation>
    <scope>NUCLEOTIDE SEQUENCE [LARGE SCALE GENOMIC DNA]</scope>
</reference>
<accession>A0A1F7UR04</accession>
<name>A0A1F7UR04_9BACT</name>
<comment type="caution">
    <text evidence="1">The sequence shown here is derived from an EMBL/GenBank/DDBJ whole genome shotgun (WGS) entry which is preliminary data.</text>
</comment>
<dbReference type="Pfam" id="PF13238">
    <property type="entry name" value="AAA_18"/>
    <property type="match status" value="1"/>
</dbReference>
<evidence type="ECO:0000313" key="2">
    <source>
        <dbReference type="Proteomes" id="UP000176897"/>
    </source>
</evidence>
<evidence type="ECO:0008006" key="3">
    <source>
        <dbReference type="Google" id="ProtNLM"/>
    </source>
</evidence>
<protein>
    <recommendedName>
        <fullName evidence="3">Dephospho-CoA kinase</fullName>
    </recommendedName>
</protein>
<proteinExistence type="predicted"/>
<organism evidence="1 2">
    <name type="scientific">Candidatus Uhrbacteria bacterium RIFCSPLOWO2_01_FULL_47_24</name>
    <dbReference type="NCBI Taxonomy" id="1802401"/>
    <lineage>
        <taxon>Bacteria</taxon>
        <taxon>Candidatus Uhriibacteriota</taxon>
    </lineage>
</organism>
<dbReference type="PANTHER" id="PTHR41930">
    <property type="entry name" value="UPF0200 PROTEIN MJ1399"/>
    <property type="match status" value="1"/>
</dbReference>